<name>A0A5C6RNQ7_9BACT</name>
<accession>A0A5C6RNQ7</accession>
<dbReference type="Proteomes" id="UP000321580">
    <property type="component" value="Unassembled WGS sequence"/>
</dbReference>
<evidence type="ECO:0000313" key="1">
    <source>
        <dbReference type="EMBL" id="TXB63022.1"/>
    </source>
</evidence>
<proteinExistence type="predicted"/>
<sequence length="140" mass="15231">MEKNRLARFLIAHEPNSSRESILEALDYAVKGKPSFGGFITVAIDGSDILGAVVANCTGMEAYNPKYLFVFVTLGRAEGHADGLLQNLLERALQHADGDIAMHVKPGHPALSIFQQMGFEAEYLELRHAHNSPNLSKNAG</sequence>
<dbReference type="AlphaFoldDB" id="A0A5C6RNQ7"/>
<dbReference type="EMBL" id="VOOR01000020">
    <property type="protein sequence ID" value="TXB63022.1"/>
    <property type="molecule type" value="Genomic_DNA"/>
</dbReference>
<reference evidence="1 2" key="1">
    <citation type="submission" date="2019-08" db="EMBL/GenBank/DDBJ databases">
        <title>Genome of Phaeodactylibacter luteus.</title>
        <authorList>
            <person name="Bowman J.P."/>
        </authorList>
    </citation>
    <scope>NUCLEOTIDE SEQUENCE [LARGE SCALE GENOMIC DNA]</scope>
    <source>
        <strain evidence="1 2">KCTC 42180</strain>
    </source>
</reference>
<dbReference type="GO" id="GO:0016740">
    <property type="term" value="F:transferase activity"/>
    <property type="evidence" value="ECO:0007669"/>
    <property type="project" value="UniProtKB-KW"/>
</dbReference>
<dbReference type="OrthoDB" id="7585366at2"/>
<keyword evidence="2" id="KW-1185">Reference proteome</keyword>
<protein>
    <submittedName>
        <fullName evidence="1">GNAT family N-acetyltransferase</fullName>
    </submittedName>
</protein>
<keyword evidence="1" id="KW-0808">Transferase</keyword>
<evidence type="ECO:0000313" key="2">
    <source>
        <dbReference type="Proteomes" id="UP000321580"/>
    </source>
</evidence>
<comment type="caution">
    <text evidence="1">The sequence shown here is derived from an EMBL/GenBank/DDBJ whole genome shotgun (WGS) entry which is preliminary data.</text>
</comment>
<organism evidence="1 2">
    <name type="scientific">Phaeodactylibacter luteus</name>
    <dbReference type="NCBI Taxonomy" id="1564516"/>
    <lineage>
        <taxon>Bacteria</taxon>
        <taxon>Pseudomonadati</taxon>
        <taxon>Bacteroidota</taxon>
        <taxon>Saprospiria</taxon>
        <taxon>Saprospirales</taxon>
        <taxon>Haliscomenobacteraceae</taxon>
        <taxon>Phaeodactylibacter</taxon>
    </lineage>
</organism>
<gene>
    <name evidence="1" type="ORF">FRY97_10975</name>
</gene>